<comment type="caution">
    <text evidence="1">The sequence shown here is derived from an EMBL/GenBank/DDBJ whole genome shotgun (WGS) entry which is preliminary data.</text>
</comment>
<dbReference type="EMBL" id="AAGCUE010000027">
    <property type="protein sequence ID" value="EBM4959538.1"/>
    <property type="molecule type" value="Genomic_DNA"/>
</dbReference>
<feature type="non-terminal residue" evidence="1">
    <location>
        <position position="1"/>
    </location>
</feature>
<sequence>IIFQIVSFYVSAENVIVNLSENPNDRVACDKVYVDSILILYKKSIVEINVNQAFYGCGCERI</sequence>
<dbReference type="EMBL" id="AACZOV010000081">
    <property type="protein sequence ID" value="EAN9481185.1"/>
    <property type="molecule type" value="Genomic_DNA"/>
</dbReference>
<evidence type="ECO:0000313" key="1">
    <source>
        <dbReference type="EMBL" id="EAN9481185.1"/>
    </source>
</evidence>
<reference evidence="1" key="1">
    <citation type="submission" date="2019-01" db="EMBL/GenBank/DDBJ databases">
        <authorList>
            <consortium name="PulseNet: The National Subtyping Network for Foodborne Disease Surveillance"/>
            <person name="Tarr C.L."/>
            <person name="Trees E."/>
            <person name="Katz L.S."/>
            <person name="Carleton-Romer H.A."/>
            <person name="Stroika S."/>
            <person name="Kucerova Z."/>
            <person name="Roache K.F."/>
            <person name="Sabol A.L."/>
            <person name="Besser J."/>
            <person name="Gerner-Smidt P."/>
        </authorList>
    </citation>
    <scope>NUCLEOTIDE SEQUENCE</scope>
    <source>
        <strain evidence="2">PNUSAS050107</strain>
        <strain evidence="1">PNUSAS065840</strain>
    </source>
</reference>
<dbReference type="AlphaFoldDB" id="A0A5T3VL46"/>
<gene>
    <name evidence="2" type="ORF">D0Q25_15010</name>
    <name evidence="1" type="ORF">ES798_14280</name>
</gene>
<organism evidence="1">
    <name type="scientific">Salmonella enterica</name>
    <name type="common">Salmonella choleraesuis</name>
    <dbReference type="NCBI Taxonomy" id="28901"/>
    <lineage>
        <taxon>Bacteria</taxon>
        <taxon>Pseudomonadati</taxon>
        <taxon>Pseudomonadota</taxon>
        <taxon>Gammaproteobacteria</taxon>
        <taxon>Enterobacterales</taxon>
        <taxon>Enterobacteriaceae</taxon>
        <taxon>Salmonella</taxon>
    </lineage>
</organism>
<evidence type="ECO:0000313" key="2">
    <source>
        <dbReference type="EMBL" id="EBM4959538.1"/>
    </source>
</evidence>
<accession>A0A5T3VL46</accession>
<proteinExistence type="predicted"/>
<name>A0A5T3VL46_SALER</name>
<protein>
    <submittedName>
        <fullName evidence="1">Uncharacterized protein</fullName>
    </submittedName>
</protein>